<dbReference type="GO" id="GO:0016705">
    <property type="term" value="F:oxidoreductase activity, acting on paired donors, with incorporation or reduction of molecular oxygen"/>
    <property type="evidence" value="ECO:0007669"/>
    <property type="project" value="InterPro"/>
</dbReference>
<dbReference type="EMBL" id="JAGPXC010000008">
    <property type="protein sequence ID" value="KAH6647777.1"/>
    <property type="molecule type" value="Genomic_DNA"/>
</dbReference>
<dbReference type="GO" id="GO:0004497">
    <property type="term" value="F:monooxygenase activity"/>
    <property type="evidence" value="ECO:0007669"/>
    <property type="project" value="InterPro"/>
</dbReference>
<evidence type="ECO:0000313" key="7">
    <source>
        <dbReference type="Proteomes" id="UP000758603"/>
    </source>
</evidence>
<dbReference type="GO" id="GO:0005506">
    <property type="term" value="F:iron ion binding"/>
    <property type="evidence" value="ECO:0007669"/>
    <property type="project" value="InterPro"/>
</dbReference>
<accession>A0A9P8RQ84</accession>
<proteinExistence type="inferred from homology"/>
<sequence>MPVRTYTRATSHATPSVCGHLPQPEGIHAQRFVDLRNYKFDDRINHKNCEQHQFIAVANENMGVSHGTPACPDRAFAANEIKLILAQMLLQYDIRLPQGTHMPPMIAKKGCFVDKSEGADRVQEGHGCASA</sequence>
<evidence type="ECO:0000256" key="4">
    <source>
        <dbReference type="ARBA" id="ARBA00023002"/>
    </source>
</evidence>
<reference evidence="6" key="1">
    <citation type="journal article" date="2021" name="Nat. Commun.">
        <title>Genetic determinants of endophytism in the Arabidopsis root mycobiome.</title>
        <authorList>
            <person name="Mesny F."/>
            <person name="Miyauchi S."/>
            <person name="Thiergart T."/>
            <person name="Pickel B."/>
            <person name="Atanasova L."/>
            <person name="Karlsson M."/>
            <person name="Huettel B."/>
            <person name="Barry K.W."/>
            <person name="Haridas S."/>
            <person name="Chen C."/>
            <person name="Bauer D."/>
            <person name="Andreopoulos W."/>
            <person name="Pangilinan J."/>
            <person name="LaButti K."/>
            <person name="Riley R."/>
            <person name="Lipzen A."/>
            <person name="Clum A."/>
            <person name="Drula E."/>
            <person name="Henrissat B."/>
            <person name="Kohler A."/>
            <person name="Grigoriev I.V."/>
            <person name="Martin F.M."/>
            <person name="Hacquard S."/>
        </authorList>
    </citation>
    <scope>NUCLEOTIDE SEQUENCE</scope>
    <source>
        <strain evidence="6">MPI-SDFR-AT-0073</strain>
    </source>
</reference>
<gene>
    <name evidence="6" type="ORF">BKA67DRAFT_397844</name>
</gene>
<dbReference type="PANTHER" id="PTHR46206">
    <property type="entry name" value="CYTOCHROME P450"/>
    <property type="match status" value="1"/>
</dbReference>
<dbReference type="Gene3D" id="1.10.630.10">
    <property type="entry name" value="Cytochrome P450"/>
    <property type="match status" value="1"/>
</dbReference>
<name>A0A9P8RQ84_9PEZI</name>
<dbReference type="GO" id="GO:0020037">
    <property type="term" value="F:heme binding"/>
    <property type="evidence" value="ECO:0007669"/>
    <property type="project" value="InterPro"/>
</dbReference>
<dbReference type="RefSeq" id="XP_045954289.1">
    <property type="nucleotide sequence ID" value="XM_046096662.1"/>
</dbReference>
<dbReference type="SUPFAM" id="SSF48264">
    <property type="entry name" value="Cytochrome P450"/>
    <property type="match status" value="1"/>
</dbReference>
<dbReference type="Proteomes" id="UP000758603">
    <property type="component" value="Unassembled WGS sequence"/>
</dbReference>
<keyword evidence="7" id="KW-1185">Reference proteome</keyword>
<evidence type="ECO:0000256" key="5">
    <source>
        <dbReference type="ARBA" id="ARBA00023004"/>
    </source>
</evidence>
<keyword evidence="5" id="KW-0408">Iron</keyword>
<comment type="cofactor">
    <cofactor evidence="1">
        <name>heme</name>
        <dbReference type="ChEBI" id="CHEBI:30413"/>
    </cofactor>
</comment>
<keyword evidence="4" id="KW-0560">Oxidoreductase</keyword>
<dbReference type="GeneID" id="70125554"/>
<dbReference type="AlphaFoldDB" id="A0A9P8RQ84"/>
<comment type="caution">
    <text evidence="6">The sequence shown here is derived from an EMBL/GenBank/DDBJ whole genome shotgun (WGS) entry which is preliminary data.</text>
</comment>
<dbReference type="InterPro" id="IPR036396">
    <property type="entry name" value="Cyt_P450_sf"/>
</dbReference>
<organism evidence="6 7">
    <name type="scientific">Truncatella angustata</name>
    <dbReference type="NCBI Taxonomy" id="152316"/>
    <lineage>
        <taxon>Eukaryota</taxon>
        <taxon>Fungi</taxon>
        <taxon>Dikarya</taxon>
        <taxon>Ascomycota</taxon>
        <taxon>Pezizomycotina</taxon>
        <taxon>Sordariomycetes</taxon>
        <taxon>Xylariomycetidae</taxon>
        <taxon>Amphisphaeriales</taxon>
        <taxon>Sporocadaceae</taxon>
        <taxon>Truncatella</taxon>
    </lineage>
</organism>
<dbReference type="OrthoDB" id="1844152at2759"/>
<protein>
    <submittedName>
        <fullName evidence="6">Uncharacterized protein</fullName>
    </submittedName>
</protein>
<keyword evidence="3" id="KW-0479">Metal-binding</keyword>
<evidence type="ECO:0000256" key="2">
    <source>
        <dbReference type="ARBA" id="ARBA00010617"/>
    </source>
</evidence>
<evidence type="ECO:0000256" key="3">
    <source>
        <dbReference type="ARBA" id="ARBA00022723"/>
    </source>
</evidence>
<comment type="similarity">
    <text evidence="2">Belongs to the cytochrome P450 family.</text>
</comment>
<evidence type="ECO:0000256" key="1">
    <source>
        <dbReference type="ARBA" id="ARBA00001971"/>
    </source>
</evidence>
<evidence type="ECO:0000313" key="6">
    <source>
        <dbReference type="EMBL" id="KAH6647777.1"/>
    </source>
</evidence>